<keyword evidence="2" id="KW-1185">Reference proteome</keyword>
<dbReference type="EMBL" id="JAAXPR010000003">
    <property type="protein sequence ID" value="NKZ19690.1"/>
    <property type="molecule type" value="Genomic_DNA"/>
</dbReference>
<comment type="caution">
    <text evidence="1">The sequence shown here is derived from an EMBL/GenBank/DDBJ whole genome shotgun (WGS) entry which is preliminary data.</text>
</comment>
<evidence type="ECO:0000313" key="2">
    <source>
        <dbReference type="Proteomes" id="UP000522720"/>
    </source>
</evidence>
<dbReference type="Pfam" id="PF12687">
    <property type="entry name" value="DUF3801"/>
    <property type="match status" value="1"/>
</dbReference>
<proteinExistence type="predicted"/>
<evidence type="ECO:0000313" key="1">
    <source>
        <dbReference type="EMBL" id="NKZ19690.1"/>
    </source>
</evidence>
<accession>A0A7X6MWI6</accession>
<dbReference type="Proteomes" id="UP000522720">
    <property type="component" value="Unassembled WGS sequence"/>
</dbReference>
<name>A0A7X6MWI6_9STRE</name>
<organism evidence="1 2">
    <name type="scientific">Streptococcus ovuberis</name>
    <dbReference type="NCBI Taxonomy" id="1936207"/>
    <lineage>
        <taxon>Bacteria</taxon>
        <taxon>Bacillati</taxon>
        <taxon>Bacillota</taxon>
        <taxon>Bacilli</taxon>
        <taxon>Lactobacillales</taxon>
        <taxon>Streptococcaceae</taxon>
        <taxon>Streptococcus</taxon>
    </lineage>
</organism>
<gene>
    <name evidence="1" type="ORF">HF992_02295</name>
</gene>
<sequence length="183" mass="21050">MDQEKTVRQLKENARATGEFILKAIYFFTTRRFDGFQQTLMDRTKHLRGEQDWGSFMGTPEAKELKTFLNHEVNIDALKKHLKTYGVAFAMRETEAGKIQLLFQQKDVAILTQVFDDLIKQLTDKSAGKQLNARLLRPNNAQSLEDKLAYQTQRVQDRIALKQALDSAKKVSRRAEVSEVSKS</sequence>
<dbReference type="InterPro" id="IPR024234">
    <property type="entry name" value="DUF3801"/>
</dbReference>
<dbReference type="AlphaFoldDB" id="A0A7X6MWI6"/>
<protein>
    <submittedName>
        <fullName evidence="1">DUF3801 domain-containing protein</fullName>
    </submittedName>
</protein>
<dbReference type="RefSeq" id="WP_168548450.1">
    <property type="nucleotide sequence ID" value="NZ_JAAXPR010000003.1"/>
</dbReference>
<reference evidence="1 2" key="1">
    <citation type="submission" date="2020-04" db="EMBL/GenBank/DDBJ databases">
        <title>MicrobeNet Type strains.</title>
        <authorList>
            <person name="Nicholson A.C."/>
        </authorList>
    </citation>
    <scope>NUCLEOTIDE SEQUENCE [LARGE SCALE GENOMIC DNA]</scope>
    <source>
        <strain evidence="1 2">CCUG 69612</strain>
    </source>
</reference>